<feature type="transmembrane region" description="Helical" evidence="2">
    <location>
        <begin position="713"/>
        <end position="733"/>
    </location>
</feature>
<organism evidence="3">
    <name type="scientific">uncultured Thiotrichaceae bacterium</name>
    <dbReference type="NCBI Taxonomy" id="298394"/>
    <lineage>
        <taxon>Bacteria</taxon>
        <taxon>Pseudomonadati</taxon>
        <taxon>Pseudomonadota</taxon>
        <taxon>Gammaproteobacteria</taxon>
        <taxon>Thiotrichales</taxon>
        <taxon>Thiotrichaceae</taxon>
        <taxon>environmental samples</taxon>
    </lineage>
</organism>
<feature type="transmembrane region" description="Helical" evidence="2">
    <location>
        <begin position="258"/>
        <end position="275"/>
    </location>
</feature>
<feature type="transmembrane region" description="Helical" evidence="2">
    <location>
        <begin position="336"/>
        <end position="354"/>
    </location>
</feature>
<evidence type="ECO:0000313" key="3">
    <source>
        <dbReference type="EMBL" id="CAA6802299.1"/>
    </source>
</evidence>
<feature type="transmembrane region" description="Helical" evidence="2">
    <location>
        <begin position="148"/>
        <end position="168"/>
    </location>
</feature>
<accession>A0A6S6SCC8</accession>
<feature type="transmembrane region" description="Helical" evidence="2">
    <location>
        <begin position="390"/>
        <end position="410"/>
    </location>
</feature>
<feature type="transmembrane region" description="Helical" evidence="2">
    <location>
        <begin position="559"/>
        <end position="577"/>
    </location>
</feature>
<keyword evidence="2" id="KW-0812">Transmembrane</keyword>
<feature type="transmembrane region" description="Helical" evidence="2">
    <location>
        <begin position="417"/>
        <end position="436"/>
    </location>
</feature>
<reference evidence="3" key="1">
    <citation type="submission" date="2020-01" db="EMBL/GenBank/DDBJ databases">
        <authorList>
            <person name="Meier V. D."/>
            <person name="Meier V D."/>
        </authorList>
    </citation>
    <scope>NUCLEOTIDE SEQUENCE</scope>
    <source>
        <strain evidence="3">HLG_WM_MAG_07</strain>
    </source>
</reference>
<keyword evidence="2" id="KW-1133">Transmembrane helix</keyword>
<name>A0A6S6SCC8_9GAMM</name>
<feature type="transmembrane region" description="Helical" evidence="2">
    <location>
        <begin position="29"/>
        <end position="46"/>
    </location>
</feature>
<keyword evidence="2" id="KW-0472">Membrane</keyword>
<feature type="compositionally biased region" description="Low complexity" evidence="1">
    <location>
        <begin position="61"/>
        <end position="76"/>
    </location>
</feature>
<dbReference type="PANTHER" id="PTHR38434">
    <property type="entry name" value="BLL2549 PROTEIN"/>
    <property type="match status" value="1"/>
</dbReference>
<proteinExistence type="predicted"/>
<feature type="transmembrane region" description="Helical" evidence="2">
    <location>
        <begin position="825"/>
        <end position="847"/>
    </location>
</feature>
<dbReference type="AlphaFoldDB" id="A0A6S6SCC8"/>
<feature type="transmembrane region" description="Helical" evidence="2">
    <location>
        <begin position="854"/>
        <end position="874"/>
    </location>
</feature>
<dbReference type="InterPro" id="IPR019286">
    <property type="entry name" value="DUF2339_TM"/>
</dbReference>
<evidence type="ECO:0008006" key="4">
    <source>
        <dbReference type="Google" id="ProtNLM"/>
    </source>
</evidence>
<feature type="transmembrane region" description="Helical" evidence="2">
    <location>
        <begin position="621"/>
        <end position="638"/>
    </location>
</feature>
<sequence length="918" mass="102057">MKALLFSGLFFLTASLITGFSYRSHEWLPILLASILGYAFARIGTLNKHIQTLNSRLNTLETSTSHTEQTSSTKESALTVSSDTKDQANKVSSVTPVSTRPVVNTPREAATKSPPSAPYDWQAINKEQPVFIQKALSYLTNYFTGGNLFVRIGIILLFFGVSFLLRYVSEKGLFPIEYRLMATAIGSISLLIFGWRIRKKKATYSLLIQGAAIGILYLTIFAAFSLYHLLEPIPAFVLLLLISLFAAALAVMQNAQSLALLGFTGGFLAPILTSSGSNNHIGLFSYYIILNVALLAVAWFKAWRPLNLLGFLFTFVVGGAWGISSYNPEKFSTTEPFLIIFFILYVAIAVLFALRQPPKLKGYVDGSLLFGVPLAASAMQYAIIKEVEYGVAFSSLAMGTFYLILAWGIWKKAGEKLRLLAEAFLALGIIFSSLAIPFALAPAHTAAAWGLEGMGLIWLGSRQNRLSVRSFGLLLYAAAGFFVLFHHRDIEALPFANSPFISYCMMAIASILSAFILYKPFAGRKAWEETLSPFMLITGLIWLFNGFTQQVFRHFGNEWLTSSSILLASMVSIGFVITVKRSKPEWQHAWYLVIGLLGIMIFGLLSNFNGSPQKAYAPSHHGGWLVWPFAFATLYWSYRQLDISKALLKYQPILHIAAALLLIIAITWEGTHLIRHNANITNDWLFAWFAVPSLLGLWTMLKAKIWPFSSHEDAYLLISSSILCMILLVWGLFSFSSSGDAAPLPWLPLLNPLDILLGLILVTLFYWWQRIQDHEQLPSLNEKLPIAIISISGLLAFAWLNITIFRLAHHHFGIAYSPSPLFNSALVQSSVSILWALTGVLLTIFANRKQWRQIWFVGGALLVLVVAKLFLIDLSEIDTLARIVSFLVVGLMLTSIGYFAPLPENTEQTPEEQDTSHV</sequence>
<dbReference type="PIRSF" id="PIRSF035905">
    <property type="entry name" value="UCP035905_mp"/>
    <property type="match status" value="1"/>
</dbReference>
<dbReference type="Pfam" id="PF10101">
    <property type="entry name" value="DUF2339"/>
    <property type="match status" value="1"/>
</dbReference>
<feature type="transmembrane region" description="Helical" evidence="2">
    <location>
        <begin position="204"/>
        <end position="227"/>
    </location>
</feature>
<feature type="transmembrane region" description="Helical" evidence="2">
    <location>
        <begin position="880"/>
        <end position="900"/>
    </location>
</feature>
<feature type="transmembrane region" description="Helical" evidence="2">
    <location>
        <begin position="366"/>
        <end position="384"/>
    </location>
</feature>
<dbReference type="PANTHER" id="PTHR38434:SF1">
    <property type="entry name" value="BLL2549 PROTEIN"/>
    <property type="match status" value="1"/>
</dbReference>
<dbReference type="EMBL" id="CACVAY010000012">
    <property type="protein sequence ID" value="CAA6802299.1"/>
    <property type="molecule type" value="Genomic_DNA"/>
</dbReference>
<feature type="transmembrane region" description="Helical" evidence="2">
    <location>
        <begin position="442"/>
        <end position="459"/>
    </location>
</feature>
<gene>
    <name evidence="3" type="ORF">HELGO_WM10895</name>
</gene>
<dbReference type="InterPro" id="IPR014600">
    <property type="entry name" value="UCP035905_mem"/>
</dbReference>
<evidence type="ECO:0000256" key="2">
    <source>
        <dbReference type="SAM" id="Phobius"/>
    </source>
</evidence>
<feature type="transmembrane region" description="Helical" evidence="2">
    <location>
        <begin position="233"/>
        <end position="251"/>
    </location>
</feature>
<feature type="transmembrane region" description="Helical" evidence="2">
    <location>
        <begin position="589"/>
        <end position="609"/>
    </location>
</feature>
<feature type="transmembrane region" description="Helical" evidence="2">
    <location>
        <begin position="745"/>
        <end position="768"/>
    </location>
</feature>
<feature type="transmembrane region" description="Helical" evidence="2">
    <location>
        <begin position="500"/>
        <end position="518"/>
    </location>
</feature>
<feature type="transmembrane region" description="Helical" evidence="2">
    <location>
        <begin position="530"/>
        <end position="547"/>
    </location>
</feature>
<feature type="compositionally biased region" description="Low complexity" evidence="1">
    <location>
        <begin position="91"/>
        <end position="107"/>
    </location>
</feature>
<feature type="transmembrane region" description="Helical" evidence="2">
    <location>
        <begin position="684"/>
        <end position="701"/>
    </location>
</feature>
<feature type="transmembrane region" description="Helical" evidence="2">
    <location>
        <begin position="180"/>
        <end position="197"/>
    </location>
</feature>
<feature type="transmembrane region" description="Helical" evidence="2">
    <location>
        <begin position="471"/>
        <end position="488"/>
    </location>
</feature>
<feature type="region of interest" description="Disordered" evidence="1">
    <location>
        <begin position="61"/>
        <end position="116"/>
    </location>
</feature>
<feature type="transmembrane region" description="Helical" evidence="2">
    <location>
        <begin position="650"/>
        <end position="668"/>
    </location>
</feature>
<feature type="transmembrane region" description="Helical" evidence="2">
    <location>
        <begin position="306"/>
        <end position="324"/>
    </location>
</feature>
<evidence type="ECO:0000256" key="1">
    <source>
        <dbReference type="SAM" id="MobiDB-lite"/>
    </source>
</evidence>
<protein>
    <recommendedName>
        <fullName evidence="4">DUF2339 domain-containing protein</fullName>
    </recommendedName>
</protein>
<feature type="transmembrane region" description="Helical" evidence="2">
    <location>
        <begin position="784"/>
        <end position="805"/>
    </location>
</feature>
<feature type="transmembrane region" description="Helical" evidence="2">
    <location>
        <begin position="281"/>
        <end position="299"/>
    </location>
</feature>